<dbReference type="Proteomes" id="UP000242498">
    <property type="component" value="Chromosome I"/>
</dbReference>
<dbReference type="GO" id="GO:0003677">
    <property type="term" value="F:DNA binding"/>
    <property type="evidence" value="ECO:0007669"/>
    <property type="project" value="InterPro"/>
</dbReference>
<dbReference type="Pfam" id="PF06892">
    <property type="entry name" value="Phage_CP76"/>
    <property type="match status" value="1"/>
</dbReference>
<dbReference type="AlphaFoldDB" id="A0A285BWS9"/>
<evidence type="ECO:0000313" key="2">
    <source>
        <dbReference type="Proteomes" id="UP000242498"/>
    </source>
</evidence>
<dbReference type="InterPro" id="IPR009679">
    <property type="entry name" value="Phage_186_CII-like"/>
</dbReference>
<sequence>MNTLDVIHDVAHGYPGGVEALAARMGKSADTLRKKVLPTNDTHDLTVKELRKIEDYCNTDRIADAFANDRGLMCIKKPDFENISDKAFMDLFLDIQKKQGQWASVISESMESGDIDWDEFLRIKEQAYKYIAAILEATARLGSSMALSEENKIARSKRKIAQLKNMRGK</sequence>
<evidence type="ECO:0000313" key="1">
    <source>
        <dbReference type="EMBL" id="SNX59747.1"/>
    </source>
</evidence>
<accession>A0A285BWS9</accession>
<dbReference type="EMBL" id="LT907782">
    <property type="protein sequence ID" value="SNX59747.1"/>
    <property type="molecule type" value="Genomic_DNA"/>
</dbReference>
<protein>
    <recommendedName>
        <fullName evidence="3">Phage regulatory protein CII (CP76)</fullName>
    </recommendedName>
</protein>
<proteinExistence type="predicted"/>
<reference evidence="1 2" key="1">
    <citation type="submission" date="2017-08" db="EMBL/GenBank/DDBJ databases">
        <authorList>
            <person name="de Groot N.N."/>
        </authorList>
    </citation>
    <scope>NUCLEOTIDE SEQUENCE [LARGE SCALE GENOMIC DNA]</scope>
    <source>
        <strain evidence="1 2">Nm15</strain>
    </source>
</reference>
<gene>
    <name evidence="1" type="ORF">SAMN06296273_1182</name>
</gene>
<organism evidence="1 2">
    <name type="scientific">Nitrosomonas ureae</name>
    <dbReference type="NCBI Taxonomy" id="44577"/>
    <lineage>
        <taxon>Bacteria</taxon>
        <taxon>Pseudomonadati</taxon>
        <taxon>Pseudomonadota</taxon>
        <taxon>Betaproteobacteria</taxon>
        <taxon>Nitrosomonadales</taxon>
        <taxon>Nitrosomonadaceae</taxon>
        <taxon>Nitrosomonas</taxon>
    </lineage>
</organism>
<evidence type="ECO:0008006" key="3">
    <source>
        <dbReference type="Google" id="ProtNLM"/>
    </source>
</evidence>
<name>A0A285BWS9_9PROT</name>